<dbReference type="SUPFAM" id="SSF50129">
    <property type="entry name" value="GroES-like"/>
    <property type="match status" value="1"/>
</dbReference>
<keyword evidence="5" id="KW-0560">Oxidoreductase</keyword>
<keyword evidence="9" id="KW-1185">Reference proteome</keyword>
<dbReference type="InterPro" id="IPR013154">
    <property type="entry name" value="ADH-like_N"/>
</dbReference>
<accession>A0AAN6DPA3</accession>
<sequence>MKAFVLEEFNTPYALRELSVPTVQDPDDILIRVEAGSYCHTDAVVAMGTVIRPPLPHVGCHEYAGIVVALAPGKAVSHDLQVGDRVAVSGRGNHVCGVCRECRSPSEVLPDESGFSVYCPLSGAGLGVDRLGGFREYAIVDARQVARIPEAPLMCAGLTIYAALKKCELTAGQRVGIMGCGGGLGHLELQFATKMGLRTTGVDIAPRSLQFARDLATGAIIIDASKQTAKEARQQMGKDDGLNLESEMGLDAVLILPESQKSFQYGIDMVRNGGLAVVISFPPEGFHVDAGDLGNGRDVGILRQGERQGQDHRISLLEAERFGGGVSFWRSREIGG</sequence>
<evidence type="ECO:0000256" key="2">
    <source>
        <dbReference type="ARBA" id="ARBA00008072"/>
    </source>
</evidence>
<evidence type="ECO:0000313" key="8">
    <source>
        <dbReference type="EMBL" id="KAI1609676.1"/>
    </source>
</evidence>
<evidence type="ECO:0000259" key="7">
    <source>
        <dbReference type="Pfam" id="PF08240"/>
    </source>
</evidence>
<dbReference type="PANTHER" id="PTHR42940">
    <property type="entry name" value="ALCOHOL DEHYDROGENASE 1-RELATED"/>
    <property type="match status" value="1"/>
</dbReference>
<dbReference type="InterPro" id="IPR036291">
    <property type="entry name" value="NAD(P)-bd_dom_sf"/>
</dbReference>
<name>A0AAN6DPA3_9EURO</name>
<proteinExistence type="inferred from homology"/>
<dbReference type="Pfam" id="PF00107">
    <property type="entry name" value="ADH_zinc_N"/>
    <property type="match status" value="1"/>
</dbReference>
<dbReference type="PANTHER" id="PTHR42940:SF8">
    <property type="entry name" value="VACUOLAR PROTEIN SORTING-ASSOCIATED PROTEIN 11"/>
    <property type="match status" value="1"/>
</dbReference>
<feature type="domain" description="Alcohol dehydrogenase-like C-terminal" evidence="6">
    <location>
        <begin position="183"/>
        <end position="293"/>
    </location>
</feature>
<gene>
    <name evidence="8" type="ORF">EDD36DRAFT_453472</name>
</gene>
<evidence type="ECO:0000259" key="6">
    <source>
        <dbReference type="Pfam" id="PF00107"/>
    </source>
</evidence>
<keyword evidence="4" id="KW-0862">Zinc</keyword>
<dbReference type="InterPro" id="IPR013149">
    <property type="entry name" value="ADH-like_C"/>
</dbReference>
<dbReference type="GO" id="GO:0005737">
    <property type="term" value="C:cytoplasm"/>
    <property type="evidence" value="ECO:0007669"/>
    <property type="project" value="TreeGrafter"/>
</dbReference>
<evidence type="ECO:0000256" key="5">
    <source>
        <dbReference type="ARBA" id="ARBA00023002"/>
    </source>
</evidence>
<reference evidence="8" key="1">
    <citation type="journal article" date="2022" name="bioRxiv">
        <title>Deciphering the potential niche of two novel black yeast fungi from a biological soil crust based on their genomes, phenotypes, and melanin regulation.</title>
        <authorList>
            <consortium name="DOE Joint Genome Institute"/>
            <person name="Carr E.C."/>
            <person name="Barton Q."/>
            <person name="Grambo S."/>
            <person name="Sullivan M."/>
            <person name="Renfro C.M."/>
            <person name="Kuo A."/>
            <person name="Pangilinan J."/>
            <person name="Lipzen A."/>
            <person name="Keymanesh K."/>
            <person name="Savage E."/>
            <person name="Barry K."/>
            <person name="Grigoriev I.V."/>
            <person name="Riekhof W.R."/>
            <person name="Harris S.S."/>
        </authorList>
    </citation>
    <scope>NUCLEOTIDE SEQUENCE</scope>
    <source>
        <strain evidence="8">JF 03-4F</strain>
    </source>
</reference>
<evidence type="ECO:0000313" key="9">
    <source>
        <dbReference type="Proteomes" id="UP001203852"/>
    </source>
</evidence>
<keyword evidence="3" id="KW-0479">Metal-binding</keyword>
<evidence type="ECO:0000256" key="4">
    <source>
        <dbReference type="ARBA" id="ARBA00022833"/>
    </source>
</evidence>
<dbReference type="GO" id="GO:0004022">
    <property type="term" value="F:alcohol dehydrogenase (NAD+) activity"/>
    <property type="evidence" value="ECO:0007669"/>
    <property type="project" value="TreeGrafter"/>
</dbReference>
<dbReference type="Pfam" id="PF08240">
    <property type="entry name" value="ADH_N"/>
    <property type="match status" value="1"/>
</dbReference>
<dbReference type="SUPFAM" id="SSF51735">
    <property type="entry name" value="NAD(P)-binding Rossmann-fold domains"/>
    <property type="match status" value="1"/>
</dbReference>
<organism evidence="8 9">
    <name type="scientific">Exophiala viscosa</name>
    <dbReference type="NCBI Taxonomy" id="2486360"/>
    <lineage>
        <taxon>Eukaryota</taxon>
        <taxon>Fungi</taxon>
        <taxon>Dikarya</taxon>
        <taxon>Ascomycota</taxon>
        <taxon>Pezizomycotina</taxon>
        <taxon>Eurotiomycetes</taxon>
        <taxon>Chaetothyriomycetidae</taxon>
        <taxon>Chaetothyriales</taxon>
        <taxon>Herpotrichiellaceae</taxon>
        <taxon>Exophiala</taxon>
    </lineage>
</organism>
<feature type="domain" description="Alcohol dehydrogenase-like N-terminal" evidence="7">
    <location>
        <begin position="26"/>
        <end position="150"/>
    </location>
</feature>
<dbReference type="InterPro" id="IPR011032">
    <property type="entry name" value="GroES-like_sf"/>
</dbReference>
<dbReference type="AlphaFoldDB" id="A0AAN6DPA3"/>
<evidence type="ECO:0000256" key="1">
    <source>
        <dbReference type="ARBA" id="ARBA00001947"/>
    </source>
</evidence>
<comment type="caution">
    <text evidence="8">The sequence shown here is derived from an EMBL/GenBank/DDBJ whole genome shotgun (WGS) entry which is preliminary data.</text>
</comment>
<comment type="cofactor">
    <cofactor evidence="1">
        <name>Zn(2+)</name>
        <dbReference type="ChEBI" id="CHEBI:29105"/>
    </cofactor>
</comment>
<dbReference type="Gene3D" id="3.90.180.10">
    <property type="entry name" value="Medium-chain alcohol dehydrogenases, catalytic domain"/>
    <property type="match status" value="1"/>
</dbReference>
<comment type="similarity">
    <text evidence="2">Belongs to the zinc-containing alcohol dehydrogenase family.</text>
</comment>
<protein>
    <submittedName>
        <fullName evidence="8">Alcohol dehydrogenase</fullName>
    </submittedName>
</protein>
<dbReference type="Proteomes" id="UP001203852">
    <property type="component" value="Unassembled WGS sequence"/>
</dbReference>
<dbReference type="Gene3D" id="3.40.50.720">
    <property type="entry name" value="NAD(P)-binding Rossmann-like Domain"/>
    <property type="match status" value="1"/>
</dbReference>
<evidence type="ECO:0000256" key="3">
    <source>
        <dbReference type="ARBA" id="ARBA00022723"/>
    </source>
</evidence>
<dbReference type="EMBL" id="MU404359">
    <property type="protein sequence ID" value="KAI1609676.1"/>
    <property type="molecule type" value="Genomic_DNA"/>
</dbReference>
<dbReference type="GO" id="GO:0046872">
    <property type="term" value="F:metal ion binding"/>
    <property type="evidence" value="ECO:0007669"/>
    <property type="project" value="UniProtKB-KW"/>
</dbReference>